<sequence>SIKIILFLPLLSPALVVTLPGTPHPGKAPTPWDKKPPSRRQTGDDKENLPPVPTDVLDRLRHKATGTPTVRRRLENDFHGDDDDEKEPQLPNDENNENPQNHLSRLLKKWDEDINWLKERVSHDLDDYKKRLGIPQSYY</sequence>
<organism evidence="2 3">
    <name type="scientific">Human papillomavirus 139</name>
    <dbReference type="NCBI Taxonomy" id="1070412"/>
    <lineage>
        <taxon>Viruses</taxon>
        <taxon>Monodnaviria</taxon>
        <taxon>Shotokuvirae</taxon>
        <taxon>Cossaviricota</taxon>
        <taxon>Papovaviricetes</taxon>
        <taxon>Zurhausenvirales</taxon>
        <taxon>Papillomaviridae</taxon>
        <taxon>Firstpapillomavirinae</taxon>
        <taxon>Gammapapillomavirus</taxon>
        <taxon>Gammapapillomavirus 7</taxon>
    </lineage>
</organism>
<feature type="non-terminal residue" evidence="2">
    <location>
        <position position="1"/>
    </location>
</feature>
<feature type="region of interest" description="Disordered" evidence="1">
    <location>
        <begin position="21"/>
        <end position="104"/>
    </location>
</feature>
<protein>
    <recommendedName>
        <fullName evidence="4">E4 protein</fullName>
    </recommendedName>
</protein>
<proteinExistence type="predicted"/>
<evidence type="ECO:0000313" key="2">
    <source>
        <dbReference type="EMBL" id="AEM24625.1"/>
    </source>
</evidence>
<evidence type="ECO:0000313" key="3">
    <source>
        <dbReference type="Proteomes" id="UP000121690"/>
    </source>
</evidence>
<accession>I6MRE5</accession>
<evidence type="ECO:0000256" key="1">
    <source>
        <dbReference type="SAM" id="MobiDB-lite"/>
    </source>
</evidence>
<dbReference type="EMBL" id="HM999991">
    <property type="protein sequence ID" value="AEM24625.1"/>
    <property type="molecule type" value="Genomic_DNA"/>
</dbReference>
<gene>
    <name evidence="2" type="primary">E4</name>
</gene>
<name>I6MRE5_9PAPI</name>
<evidence type="ECO:0008006" key="4">
    <source>
        <dbReference type="Google" id="ProtNLM"/>
    </source>
</evidence>
<reference evidence="2 3" key="1">
    <citation type="submission" date="2010-07" db="EMBL/GenBank/DDBJ databases">
        <title>Survey of HPV infection in oral cavity reveals abundant novel beta and gamma HPV types.</title>
        <authorList>
            <person name="Chen Z."/>
            <person name="Sun C."/>
            <person name="Bottalico D."/>
            <person name="Burk R."/>
        </authorList>
    </citation>
    <scope>NUCLEOTIDE SEQUENCE [LARGE SCALE GENOMIC DNA]</scope>
    <source>
        <strain evidence="2">GH1646</strain>
    </source>
</reference>
<feature type="compositionally biased region" description="Basic and acidic residues" evidence="1">
    <location>
        <begin position="32"/>
        <end position="48"/>
    </location>
</feature>
<dbReference type="Proteomes" id="UP000121690">
    <property type="component" value="Segment"/>
</dbReference>